<dbReference type="RefSeq" id="WP_377334139.1">
    <property type="nucleotide sequence ID" value="NZ_JBHSGB010000010.1"/>
</dbReference>
<gene>
    <name evidence="1" type="ORF">ACFO3I_11565</name>
</gene>
<sequence>MRQINWVLLAAVGAAGLMLSSCSTSISQYRGTEPGFDLAAYFDGPAIAWGMVQDYNQKVTRRFCVELNGQWQQQQGTLAETFYFDDGETDQRTWRLTRVAPNQYTGEADDVVGTAVGQQQGFALQWQYQLMVAIDGEDYQFDLDDWMYQLDQYRLFNRTKMKKFGVTVAEITLFFDKEAPLRQCQPATVQSTAL</sequence>
<reference evidence="2" key="1">
    <citation type="journal article" date="2019" name="Int. J. Syst. Evol. Microbiol.">
        <title>The Global Catalogue of Microorganisms (GCM) 10K type strain sequencing project: providing services to taxonomists for standard genome sequencing and annotation.</title>
        <authorList>
            <consortium name="The Broad Institute Genomics Platform"/>
            <consortium name="The Broad Institute Genome Sequencing Center for Infectious Disease"/>
            <person name="Wu L."/>
            <person name="Ma J."/>
        </authorList>
    </citation>
    <scope>NUCLEOTIDE SEQUENCE [LARGE SCALE GENOMIC DNA]</scope>
    <source>
        <strain evidence="2">DT28</strain>
    </source>
</reference>
<dbReference type="PROSITE" id="PS51257">
    <property type="entry name" value="PROKAR_LIPOPROTEIN"/>
    <property type="match status" value="1"/>
</dbReference>
<dbReference type="Proteomes" id="UP001595962">
    <property type="component" value="Unassembled WGS sequence"/>
</dbReference>
<evidence type="ECO:0000313" key="1">
    <source>
        <dbReference type="EMBL" id="MFC4655649.1"/>
    </source>
</evidence>
<proteinExistence type="predicted"/>
<dbReference type="Pfam" id="PF12915">
    <property type="entry name" value="DUF3833"/>
    <property type="match status" value="1"/>
</dbReference>
<keyword evidence="2" id="KW-1185">Reference proteome</keyword>
<protein>
    <submittedName>
        <fullName evidence="1">DUF3833 domain-containing protein</fullName>
    </submittedName>
</protein>
<organism evidence="1 2">
    <name type="scientific">Rheinheimera marina</name>
    <dbReference type="NCBI Taxonomy" id="1774958"/>
    <lineage>
        <taxon>Bacteria</taxon>
        <taxon>Pseudomonadati</taxon>
        <taxon>Pseudomonadota</taxon>
        <taxon>Gammaproteobacteria</taxon>
        <taxon>Chromatiales</taxon>
        <taxon>Chromatiaceae</taxon>
        <taxon>Rheinheimera</taxon>
    </lineage>
</organism>
<accession>A0ABV9JNB9</accession>
<dbReference type="EMBL" id="JBHSGB010000010">
    <property type="protein sequence ID" value="MFC4655649.1"/>
    <property type="molecule type" value="Genomic_DNA"/>
</dbReference>
<dbReference type="InterPro" id="IPR024409">
    <property type="entry name" value="DUF3833"/>
</dbReference>
<name>A0ABV9JNB9_9GAMM</name>
<comment type="caution">
    <text evidence="1">The sequence shown here is derived from an EMBL/GenBank/DDBJ whole genome shotgun (WGS) entry which is preliminary data.</text>
</comment>
<evidence type="ECO:0000313" key="2">
    <source>
        <dbReference type="Proteomes" id="UP001595962"/>
    </source>
</evidence>